<accession>A0A0C4YKS3</accession>
<reference evidence="2 3" key="1">
    <citation type="journal article" date="2015" name="Genome Announc.">
        <title>Complete Genome Sequence of Cupriavidus basilensis 4G11, Isolated from the Oak Ridge Field Research Center Site.</title>
        <authorList>
            <person name="Ray J."/>
            <person name="Waters R.J."/>
            <person name="Skerker J.M."/>
            <person name="Kuehl J.V."/>
            <person name="Price M.N."/>
            <person name="Huang J."/>
            <person name="Chakraborty R."/>
            <person name="Arkin A.P."/>
            <person name="Deutschbauer A."/>
        </authorList>
    </citation>
    <scope>NUCLEOTIDE SEQUENCE [LARGE SCALE GENOMIC DNA]</scope>
    <source>
        <strain evidence="2">4G11</strain>
    </source>
</reference>
<gene>
    <name evidence="2" type="ORF">RR42_s2055</name>
</gene>
<keyword evidence="3" id="KW-1185">Reference proteome</keyword>
<protein>
    <submittedName>
        <fullName evidence="2">Uncharacterized protein</fullName>
    </submittedName>
</protein>
<dbReference type="Proteomes" id="UP000031843">
    <property type="component" value="Chromosome secondary"/>
</dbReference>
<proteinExistence type="predicted"/>
<dbReference type="OrthoDB" id="8970660at2"/>
<dbReference type="AlphaFoldDB" id="A0A0C4YKS3"/>
<evidence type="ECO:0000256" key="1">
    <source>
        <dbReference type="SAM" id="MobiDB-lite"/>
    </source>
</evidence>
<dbReference type="KEGG" id="cbw:RR42_s2055"/>
<evidence type="ECO:0000313" key="3">
    <source>
        <dbReference type="Proteomes" id="UP000031843"/>
    </source>
</evidence>
<name>A0A0C4YKS3_9BURK</name>
<feature type="region of interest" description="Disordered" evidence="1">
    <location>
        <begin position="105"/>
        <end position="128"/>
    </location>
</feature>
<evidence type="ECO:0000313" key="2">
    <source>
        <dbReference type="EMBL" id="AJG23643.1"/>
    </source>
</evidence>
<sequence length="128" mass="13727">MALVNLSHAFPATNPTETAADTMSTLNLALRLDRTDLFGAVEWTLANARRTGLHLIDLCFGQAAAPYQLTLSVGADDADRLDLFVRRLENGVDVLEVFEIAAPGKRAAGTPAHAEARRDEVEPSLALA</sequence>
<organism evidence="2 3">
    <name type="scientific">Cupriavidus basilensis</name>
    <dbReference type="NCBI Taxonomy" id="68895"/>
    <lineage>
        <taxon>Bacteria</taxon>
        <taxon>Pseudomonadati</taxon>
        <taxon>Pseudomonadota</taxon>
        <taxon>Betaproteobacteria</taxon>
        <taxon>Burkholderiales</taxon>
        <taxon>Burkholderiaceae</taxon>
        <taxon>Cupriavidus</taxon>
    </lineage>
</organism>
<dbReference type="EMBL" id="CP010537">
    <property type="protein sequence ID" value="AJG23643.1"/>
    <property type="molecule type" value="Genomic_DNA"/>
</dbReference>